<evidence type="ECO:0000256" key="1">
    <source>
        <dbReference type="SAM" id="SignalP"/>
    </source>
</evidence>
<feature type="chain" id="PRO_5019832115" description="Secreted protein" evidence="1">
    <location>
        <begin position="26"/>
        <end position="88"/>
    </location>
</feature>
<evidence type="ECO:0000313" key="3">
    <source>
        <dbReference type="Proteomes" id="UP000595140"/>
    </source>
</evidence>
<sequence>MFQHHINVPTISPLTLAFFLGHVFLQELCDLTPGLMWDTSTIRHAVLVRPRLPLAIGNGGSLDYGYDISKLGVNLTILALLRDMLMQW</sequence>
<gene>
    <name evidence="2" type="ORF">CCAM_LOCUS26060</name>
</gene>
<reference evidence="2 3" key="1">
    <citation type="submission" date="2018-04" db="EMBL/GenBank/DDBJ databases">
        <authorList>
            <person name="Vogel A."/>
        </authorList>
    </citation>
    <scope>NUCLEOTIDE SEQUENCE [LARGE SCALE GENOMIC DNA]</scope>
</reference>
<name>A0A484M7B2_9ASTE</name>
<keyword evidence="1" id="KW-0732">Signal</keyword>
<evidence type="ECO:0008006" key="4">
    <source>
        <dbReference type="Google" id="ProtNLM"/>
    </source>
</evidence>
<dbReference type="EMBL" id="OOIL02002698">
    <property type="protein sequence ID" value="VFQ84284.1"/>
    <property type="molecule type" value="Genomic_DNA"/>
</dbReference>
<evidence type="ECO:0000313" key="2">
    <source>
        <dbReference type="EMBL" id="VFQ84284.1"/>
    </source>
</evidence>
<dbReference type="AlphaFoldDB" id="A0A484M7B2"/>
<dbReference type="Proteomes" id="UP000595140">
    <property type="component" value="Unassembled WGS sequence"/>
</dbReference>
<feature type="signal peptide" evidence="1">
    <location>
        <begin position="1"/>
        <end position="25"/>
    </location>
</feature>
<accession>A0A484M7B2</accession>
<proteinExistence type="predicted"/>
<keyword evidence="3" id="KW-1185">Reference proteome</keyword>
<organism evidence="2 3">
    <name type="scientific">Cuscuta campestris</name>
    <dbReference type="NCBI Taxonomy" id="132261"/>
    <lineage>
        <taxon>Eukaryota</taxon>
        <taxon>Viridiplantae</taxon>
        <taxon>Streptophyta</taxon>
        <taxon>Embryophyta</taxon>
        <taxon>Tracheophyta</taxon>
        <taxon>Spermatophyta</taxon>
        <taxon>Magnoliopsida</taxon>
        <taxon>eudicotyledons</taxon>
        <taxon>Gunneridae</taxon>
        <taxon>Pentapetalae</taxon>
        <taxon>asterids</taxon>
        <taxon>lamiids</taxon>
        <taxon>Solanales</taxon>
        <taxon>Convolvulaceae</taxon>
        <taxon>Cuscuteae</taxon>
        <taxon>Cuscuta</taxon>
        <taxon>Cuscuta subgen. Grammica</taxon>
        <taxon>Cuscuta sect. Cleistogrammica</taxon>
    </lineage>
</organism>
<protein>
    <recommendedName>
        <fullName evidence="4">Secreted protein</fullName>
    </recommendedName>
</protein>